<feature type="domain" description="DUF6598" evidence="1">
    <location>
        <begin position="284"/>
        <end position="543"/>
    </location>
</feature>
<dbReference type="EnsemblPlants" id="EMT31399">
    <property type="protein sequence ID" value="EMT31399"/>
    <property type="gene ID" value="F775_00171"/>
</dbReference>
<name>M8CAP2_AEGTA</name>
<dbReference type="Pfam" id="PF20241">
    <property type="entry name" value="DUF6598"/>
    <property type="match status" value="1"/>
</dbReference>
<accession>M8CAP2</accession>
<evidence type="ECO:0000313" key="2">
    <source>
        <dbReference type="EnsemblPlants" id="EMT31399"/>
    </source>
</evidence>
<reference evidence="2" key="1">
    <citation type="submission" date="2015-06" db="UniProtKB">
        <authorList>
            <consortium name="EnsemblPlants"/>
        </authorList>
    </citation>
    <scope>IDENTIFICATION</scope>
</reference>
<organism evidence="2">
    <name type="scientific">Aegilops tauschii</name>
    <name type="common">Tausch's goatgrass</name>
    <name type="synonym">Aegilops squarrosa</name>
    <dbReference type="NCBI Taxonomy" id="37682"/>
    <lineage>
        <taxon>Eukaryota</taxon>
        <taxon>Viridiplantae</taxon>
        <taxon>Streptophyta</taxon>
        <taxon>Embryophyta</taxon>
        <taxon>Tracheophyta</taxon>
        <taxon>Spermatophyta</taxon>
        <taxon>Magnoliopsida</taxon>
        <taxon>Liliopsida</taxon>
        <taxon>Poales</taxon>
        <taxon>Poaceae</taxon>
        <taxon>BOP clade</taxon>
        <taxon>Pooideae</taxon>
        <taxon>Triticodae</taxon>
        <taxon>Triticeae</taxon>
        <taxon>Triticinae</taxon>
        <taxon>Aegilops</taxon>
    </lineage>
</organism>
<dbReference type="PANTHER" id="PTHR33065">
    <property type="entry name" value="OS07G0486400 PROTEIN"/>
    <property type="match status" value="1"/>
</dbReference>
<evidence type="ECO:0000259" key="1">
    <source>
        <dbReference type="Pfam" id="PF20241"/>
    </source>
</evidence>
<proteinExistence type="predicted"/>
<dbReference type="PANTHER" id="PTHR33065:SF118">
    <property type="entry name" value="DUF6598 DOMAIN-CONTAINING PROTEIN"/>
    <property type="match status" value="1"/>
</dbReference>
<sequence>MAAGGGRGWWPRLICSVGGFCRERRNPKQRVEGIGAEVTWEMMGRWAVGPSTPGERELTKVATGSLEDEQSLHRIECNGFLQGFLLDQIAPLRHRLSSEKKIQDHPRSRAKEKSNRAHRLESDGGGHESEFRSQREAESVMLMGLDTVANGDRTVESHKPMLQPAYPSTNILGCGGDDEKDEMGMRKSDAYWTVNSDKLMLKPADTIGRCSVQGCPDHDEMDTLLAKEMASEAERFASYVRSWEFAWGRTCGFFRDMTALSSMQFTHYTPGQKLNSGPASATQTLQIFSIKLTEIAVGLKWPLSVYGLVAVRDVADHNRNLLFSRNRSQAQELKEDDRILRLIGPSRAIVFTDRVDFEIQLKVKGTGTSKSQDKALISYADCYDGGYGSCVSTFSVSNCFCTLEFCVQTVTRTFQATILDVQVVKDDGSWPFEYGGRFSCSPLSGKFVFTDSGVTHAINHSSSQIVLLDSKDGAWLKQPCGGYLHMWRQVVSVEIEGRLDVFIQAYSKSGDIASHGEVRFIPKSCGMSHGKCALGGSEVSITVAWSLVATDKGTIATQGNLFEC</sequence>
<dbReference type="AlphaFoldDB" id="M8CAP2"/>
<dbReference type="ExpressionAtlas" id="M8CAP2">
    <property type="expression patterns" value="baseline"/>
</dbReference>
<dbReference type="InterPro" id="IPR046533">
    <property type="entry name" value="DUF6598"/>
</dbReference>
<protein>
    <recommendedName>
        <fullName evidence="1">DUF6598 domain-containing protein</fullName>
    </recommendedName>
</protein>